<evidence type="ECO:0000256" key="1">
    <source>
        <dbReference type="ARBA" id="ARBA00023125"/>
    </source>
</evidence>
<dbReference type="SUPFAM" id="SSF47413">
    <property type="entry name" value="lambda repressor-like DNA-binding domains"/>
    <property type="match status" value="1"/>
</dbReference>
<evidence type="ECO:0000313" key="4">
    <source>
        <dbReference type="Proteomes" id="UP000187404"/>
    </source>
</evidence>
<evidence type="ECO:0000259" key="2">
    <source>
        <dbReference type="PROSITE" id="PS50943"/>
    </source>
</evidence>
<dbReference type="PROSITE" id="PS50943">
    <property type="entry name" value="HTH_CROC1"/>
    <property type="match status" value="1"/>
</dbReference>
<sequence>MSIGKIIIKFRKQFNLTQAELCENINKQFHTELNKSMISKWENGKSNPSLDYAKILALYFNVSLDDILGLKISAESLSLDEANLIIRYRSLNSEGKEKLQDQAELLSSSPLYKNNRSTCVVEEAE</sequence>
<dbReference type="Proteomes" id="UP000187404">
    <property type="component" value="Unassembled WGS sequence"/>
</dbReference>
<dbReference type="Pfam" id="PF01381">
    <property type="entry name" value="HTH_3"/>
    <property type="match status" value="1"/>
</dbReference>
<reference evidence="3 4" key="1">
    <citation type="journal article" date="2016" name="Appl. Environ. Microbiol.">
        <title>Function and Phylogeny of Bacterial Butyryl Coenzyme A:Acetate Transferases and Their Diversity in the Proximal Colon of Swine.</title>
        <authorList>
            <person name="Trachsel J."/>
            <person name="Bayles D.O."/>
            <person name="Looft T."/>
            <person name="Levine U.Y."/>
            <person name="Allen H.K."/>
        </authorList>
    </citation>
    <scope>NUCLEOTIDE SEQUENCE [LARGE SCALE GENOMIC DNA]</scope>
    <source>
        <strain evidence="3 4">68-3-10</strain>
    </source>
</reference>
<comment type="caution">
    <text evidence="3">The sequence shown here is derived from an EMBL/GenBank/DDBJ whole genome shotgun (WGS) entry which is preliminary data.</text>
</comment>
<dbReference type="PANTHER" id="PTHR46558:SF11">
    <property type="entry name" value="HTH-TYPE TRANSCRIPTIONAL REGULATOR XRE"/>
    <property type="match status" value="1"/>
</dbReference>
<gene>
    <name evidence="3" type="ORF">BHK98_04000</name>
</gene>
<dbReference type="OrthoDB" id="9812495at2"/>
<dbReference type="GO" id="GO:0003677">
    <property type="term" value="F:DNA binding"/>
    <property type="evidence" value="ECO:0007669"/>
    <property type="project" value="UniProtKB-KW"/>
</dbReference>
<dbReference type="STRING" id="1261640.BHK98_04000"/>
<evidence type="ECO:0000313" key="3">
    <source>
        <dbReference type="EMBL" id="OLR55300.1"/>
    </source>
</evidence>
<accession>A0A1Q9JGE4</accession>
<dbReference type="InterPro" id="IPR010982">
    <property type="entry name" value="Lambda_DNA-bd_dom_sf"/>
</dbReference>
<dbReference type="PANTHER" id="PTHR46558">
    <property type="entry name" value="TRACRIPTIONAL REGULATORY PROTEIN-RELATED-RELATED"/>
    <property type="match status" value="1"/>
</dbReference>
<keyword evidence="1" id="KW-0238">DNA-binding</keyword>
<name>A0A1Q9JGE4_9FIRM</name>
<keyword evidence="4" id="KW-1185">Reference proteome</keyword>
<dbReference type="Gene3D" id="1.10.260.40">
    <property type="entry name" value="lambda repressor-like DNA-binding domains"/>
    <property type="match status" value="1"/>
</dbReference>
<dbReference type="SMART" id="SM00530">
    <property type="entry name" value="HTH_XRE"/>
    <property type="match status" value="1"/>
</dbReference>
<dbReference type="EMBL" id="MJIE01000001">
    <property type="protein sequence ID" value="OLR55300.1"/>
    <property type="molecule type" value="Genomic_DNA"/>
</dbReference>
<dbReference type="CDD" id="cd00093">
    <property type="entry name" value="HTH_XRE"/>
    <property type="match status" value="1"/>
</dbReference>
<feature type="domain" description="HTH cro/C1-type" evidence="2">
    <location>
        <begin position="7"/>
        <end position="67"/>
    </location>
</feature>
<dbReference type="RefSeq" id="WP_075712295.1">
    <property type="nucleotide sequence ID" value="NZ_MJIE01000001.1"/>
</dbReference>
<dbReference type="AlphaFoldDB" id="A0A1Q9JGE4"/>
<dbReference type="InterPro" id="IPR001387">
    <property type="entry name" value="Cro/C1-type_HTH"/>
</dbReference>
<organism evidence="3 4">
    <name type="scientific">Hornefia porci</name>
    <dbReference type="NCBI Taxonomy" id="2652292"/>
    <lineage>
        <taxon>Bacteria</taxon>
        <taxon>Bacillati</taxon>
        <taxon>Bacillota</taxon>
        <taxon>Clostridia</taxon>
        <taxon>Peptostreptococcales</taxon>
        <taxon>Anaerovoracaceae</taxon>
        <taxon>Hornefia</taxon>
    </lineage>
</organism>
<proteinExistence type="predicted"/>
<protein>
    <recommendedName>
        <fullName evidence="2">HTH cro/C1-type domain-containing protein</fullName>
    </recommendedName>
</protein>